<evidence type="ECO:0000259" key="8">
    <source>
        <dbReference type="Pfam" id="PF00005"/>
    </source>
</evidence>
<evidence type="ECO:0000256" key="2">
    <source>
        <dbReference type="ARBA" id="ARBA00005417"/>
    </source>
</evidence>
<dbReference type="Proteomes" id="UP000246303">
    <property type="component" value="Unassembled WGS sequence"/>
</dbReference>
<evidence type="ECO:0000256" key="6">
    <source>
        <dbReference type="ARBA" id="ARBA00023251"/>
    </source>
</evidence>
<evidence type="ECO:0000313" key="9">
    <source>
        <dbReference type="EMBL" id="PXA64444.1"/>
    </source>
</evidence>
<evidence type="ECO:0000256" key="5">
    <source>
        <dbReference type="ARBA" id="ARBA00022840"/>
    </source>
</evidence>
<feature type="domain" description="ABC transporter" evidence="8">
    <location>
        <begin position="11"/>
        <end position="67"/>
    </location>
</feature>
<evidence type="ECO:0000313" key="10">
    <source>
        <dbReference type="Proteomes" id="UP000246303"/>
    </source>
</evidence>
<keyword evidence="5" id="KW-0067">ATP-binding</keyword>
<protein>
    <recommendedName>
        <fullName evidence="8">ABC transporter domain-containing protein</fullName>
    </recommendedName>
</protein>
<dbReference type="InterPro" id="IPR027417">
    <property type="entry name" value="P-loop_NTPase"/>
</dbReference>
<dbReference type="GO" id="GO:0046677">
    <property type="term" value="P:response to antibiotic"/>
    <property type="evidence" value="ECO:0007669"/>
    <property type="project" value="UniProtKB-KW"/>
</dbReference>
<gene>
    <name evidence="9" type="ORF">CVS29_14965</name>
</gene>
<keyword evidence="10" id="KW-1185">Reference proteome</keyword>
<evidence type="ECO:0000256" key="3">
    <source>
        <dbReference type="ARBA" id="ARBA00022448"/>
    </source>
</evidence>
<reference evidence="9 10" key="1">
    <citation type="submission" date="2018-05" db="EMBL/GenBank/DDBJ databases">
        <title>Genetic diversity of glacier-inhabiting Cryobacterium bacteria in China and description of Cryobacterium mengkeensis sp. nov. and Arthrobacter glacialis sp. nov.</title>
        <authorList>
            <person name="Liu Q."/>
            <person name="Xin Y.-H."/>
        </authorList>
    </citation>
    <scope>NUCLEOTIDE SEQUENCE [LARGE SCALE GENOMIC DNA]</scope>
    <source>
        <strain evidence="9 10">GP3</strain>
    </source>
</reference>
<proteinExistence type="inferred from homology"/>
<keyword evidence="6" id="KW-0046">Antibiotic resistance</keyword>
<feature type="compositionally biased region" description="Polar residues" evidence="7">
    <location>
        <begin position="64"/>
        <end position="75"/>
    </location>
</feature>
<dbReference type="PANTHER" id="PTHR42711">
    <property type="entry name" value="ABC TRANSPORTER ATP-BINDING PROTEIN"/>
    <property type="match status" value="1"/>
</dbReference>
<dbReference type="RefSeq" id="WP_110107142.1">
    <property type="nucleotide sequence ID" value="NZ_JACBZZ010000001.1"/>
</dbReference>
<feature type="region of interest" description="Disordered" evidence="7">
    <location>
        <begin position="64"/>
        <end position="85"/>
    </location>
</feature>
<dbReference type="AlphaFoldDB" id="A0A2V3DQM7"/>
<comment type="similarity">
    <text evidence="2">Belongs to the ABC transporter superfamily.</text>
</comment>
<dbReference type="PANTHER" id="PTHR42711:SF5">
    <property type="entry name" value="ABC TRANSPORTER ATP-BINDING PROTEIN NATA"/>
    <property type="match status" value="1"/>
</dbReference>
<name>A0A2V3DQM7_9MICC</name>
<sequence length="85" mass="8816">MHKSYKSAKGLRGVNREVATGSILALLGANGAGKTTLIKILSTLLKPDAGAGAVNGFSVTTAPAQVHESTGTRVNQPHRPVRRRG</sequence>
<comment type="subcellular location">
    <subcellularLocation>
        <location evidence="1">Cell membrane</location>
        <topology evidence="1">Peripheral membrane protein</topology>
    </subcellularLocation>
</comment>
<organism evidence="9 10">
    <name type="scientific">Arthrobacter psychrochitiniphilus</name>
    <dbReference type="NCBI Taxonomy" id="291045"/>
    <lineage>
        <taxon>Bacteria</taxon>
        <taxon>Bacillati</taxon>
        <taxon>Actinomycetota</taxon>
        <taxon>Actinomycetes</taxon>
        <taxon>Micrococcales</taxon>
        <taxon>Micrococcaceae</taxon>
        <taxon>Arthrobacter</taxon>
    </lineage>
</organism>
<dbReference type="GO" id="GO:0016887">
    <property type="term" value="F:ATP hydrolysis activity"/>
    <property type="evidence" value="ECO:0007669"/>
    <property type="project" value="InterPro"/>
</dbReference>
<dbReference type="InterPro" id="IPR003439">
    <property type="entry name" value="ABC_transporter-like_ATP-bd"/>
</dbReference>
<accession>A0A2V3DQM7</accession>
<dbReference type="InterPro" id="IPR050763">
    <property type="entry name" value="ABC_transporter_ATP-binding"/>
</dbReference>
<dbReference type="Gene3D" id="3.40.50.300">
    <property type="entry name" value="P-loop containing nucleotide triphosphate hydrolases"/>
    <property type="match status" value="1"/>
</dbReference>
<dbReference type="SUPFAM" id="SSF52540">
    <property type="entry name" value="P-loop containing nucleoside triphosphate hydrolases"/>
    <property type="match status" value="1"/>
</dbReference>
<dbReference type="EMBL" id="QHLZ01000011">
    <property type="protein sequence ID" value="PXA64444.1"/>
    <property type="molecule type" value="Genomic_DNA"/>
</dbReference>
<keyword evidence="3" id="KW-0813">Transport</keyword>
<evidence type="ECO:0000256" key="4">
    <source>
        <dbReference type="ARBA" id="ARBA00022741"/>
    </source>
</evidence>
<dbReference type="GO" id="GO:0005524">
    <property type="term" value="F:ATP binding"/>
    <property type="evidence" value="ECO:0007669"/>
    <property type="project" value="UniProtKB-KW"/>
</dbReference>
<evidence type="ECO:0000256" key="1">
    <source>
        <dbReference type="ARBA" id="ARBA00004202"/>
    </source>
</evidence>
<comment type="caution">
    <text evidence="9">The sequence shown here is derived from an EMBL/GenBank/DDBJ whole genome shotgun (WGS) entry which is preliminary data.</text>
</comment>
<keyword evidence="4" id="KW-0547">Nucleotide-binding</keyword>
<dbReference type="Pfam" id="PF00005">
    <property type="entry name" value="ABC_tran"/>
    <property type="match status" value="1"/>
</dbReference>
<dbReference type="GO" id="GO:0005886">
    <property type="term" value="C:plasma membrane"/>
    <property type="evidence" value="ECO:0007669"/>
    <property type="project" value="UniProtKB-SubCell"/>
</dbReference>
<evidence type="ECO:0000256" key="7">
    <source>
        <dbReference type="SAM" id="MobiDB-lite"/>
    </source>
</evidence>